<feature type="compositionally biased region" description="Low complexity" evidence="1">
    <location>
        <begin position="60"/>
        <end position="69"/>
    </location>
</feature>
<gene>
    <name evidence="2" type="primary">gb10073</name>
    <name evidence="2" type="ORF">PR202_gb10073</name>
</gene>
<proteinExistence type="predicted"/>
<evidence type="ECO:0000313" key="3">
    <source>
        <dbReference type="Proteomes" id="UP001054889"/>
    </source>
</evidence>
<feature type="region of interest" description="Disordered" evidence="1">
    <location>
        <begin position="59"/>
        <end position="91"/>
    </location>
</feature>
<evidence type="ECO:0000256" key="1">
    <source>
        <dbReference type="SAM" id="MobiDB-lite"/>
    </source>
</evidence>
<comment type="caution">
    <text evidence="2">The sequence shown here is derived from an EMBL/GenBank/DDBJ whole genome shotgun (WGS) entry which is preliminary data.</text>
</comment>
<feature type="region of interest" description="Disordered" evidence="1">
    <location>
        <begin position="1"/>
        <end position="30"/>
    </location>
</feature>
<reference evidence="2" key="1">
    <citation type="journal article" date="2018" name="DNA Res.">
        <title>Multiple hybrid de novo genome assembly of finger millet, an orphan allotetraploid crop.</title>
        <authorList>
            <person name="Hatakeyama M."/>
            <person name="Aluri S."/>
            <person name="Balachadran M.T."/>
            <person name="Sivarajan S.R."/>
            <person name="Patrignani A."/>
            <person name="Gruter S."/>
            <person name="Poveda L."/>
            <person name="Shimizu-Inatsugi R."/>
            <person name="Baeten J."/>
            <person name="Francoijs K.J."/>
            <person name="Nataraja K.N."/>
            <person name="Reddy Y.A.N."/>
            <person name="Phadnis S."/>
            <person name="Ravikumar R.L."/>
            <person name="Schlapbach R."/>
            <person name="Sreeman S.M."/>
            <person name="Shimizu K.K."/>
        </authorList>
    </citation>
    <scope>NUCLEOTIDE SEQUENCE</scope>
</reference>
<dbReference type="EMBL" id="BQKI01000075">
    <property type="protein sequence ID" value="GJN22506.1"/>
    <property type="molecule type" value="Genomic_DNA"/>
</dbReference>
<keyword evidence="3" id="KW-1185">Reference proteome</keyword>
<accession>A0AAV5EJ10</accession>
<dbReference type="AlphaFoldDB" id="A0AAV5EJ10"/>
<feature type="compositionally biased region" description="Pro residues" evidence="1">
    <location>
        <begin position="1"/>
        <end position="10"/>
    </location>
</feature>
<reference evidence="2" key="2">
    <citation type="submission" date="2021-12" db="EMBL/GenBank/DDBJ databases">
        <title>Resequencing data analysis of finger millet.</title>
        <authorList>
            <person name="Hatakeyama M."/>
            <person name="Aluri S."/>
            <person name="Balachadran M.T."/>
            <person name="Sivarajan S.R."/>
            <person name="Poveda L."/>
            <person name="Shimizu-Inatsugi R."/>
            <person name="Schlapbach R."/>
            <person name="Sreeman S.M."/>
            <person name="Shimizu K.K."/>
        </authorList>
    </citation>
    <scope>NUCLEOTIDE SEQUENCE</scope>
</reference>
<evidence type="ECO:0000313" key="2">
    <source>
        <dbReference type="EMBL" id="GJN22506.1"/>
    </source>
</evidence>
<protein>
    <submittedName>
        <fullName evidence="2">Uncharacterized protein</fullName>
    </submittedName>
</protein>
<feature type="compositionally biased region" description="Low complexity" evidence="1">
    <location>
        <begin position="79"/>
        <end position="91"/>
    </location>
</feature>
<dbReference type="Proteomes" id="UP001054889">
    <property type="component" value="Unassembled WGS sequence"/>
</dbReference>
<organism evidence="2 3">
    <name type="scientific">Eleusine coracana subsp. coracana</name>
    <dbReference type="NCBI Taxonomy" id="191504"/>
    <lineage>
        <taxon>Eukaryota</taxon>
        <taxon>Viridiplantae</taxon>
        <taxon>Streptophyta</taxon>
        <taxon>Embryophyta</taxon>
        <taxon>Tracheophyta</taxon>
        <taxon>Spermatophyta</taxon>
        <taxon>Magnoliopsida</taxon>
        <taxon>Liliopsida</taxon>
        <taxon>Poales</taxon>
        <taxon>Poaceae</taxon>
        <taxon>PACMAD clade</taxon>
        <taxon>Chloridoideae</taxon>
        <taxon>Cynodonteae</taxon>
        <taxon>Eleusininae</taxon>
        <taxon>Eleusine</taxon>
    </lineage>
</organism>
<name>A0AAV5EJ10_ELECO</name>
<sequence>MRCLPPPPPLARRRRRANKNKMNPGGIDGAASLCPPHPGFVYGLCFLCGAKEEEEDAAEEVAAAGPGAARLRRRRASRARPTSGPSRARGS</sequence>